<dbReference type="PANTHER" id="PTHR45786:SF66">
    <property type="entry name" value="HOOK MOTIF PROTEIN, PUTATIVE-RELATED"/>
    <property type="match status" value="1"/>
</dbReference>
<gene>
    <name evidence="2" type="ORF">VFH_I285840</name>
</gene>
<organism evidence="2 3">
    <name type="scientific">Vicia faba</name>
    <name type="common">Broad bean</name>
    <name type="synonym">Faba vulgaris</name>
    <dbReference type="NCBI Taxonomy" id="3906"/>
    <lineage>
        <taxon>Eukaryota</taxon>
        <taxon>Viridiplantae</taxon>
        <taxon>Streptophyta</taxon>
        <taxon>Embryophyta</taxon>
        <taxon>Tracheophyta</taxon>
        <taxon>Spermatophyta</taxon>
        <taxon>Magnoliopsida</taxon>
        <taxon>eudicotyledons</taxon>
        <taxon>Gunneridae</taxon>
        <taxon>Pentapetalae</taxon>
        <taxon>rosids</taxon>
        <taxon>fabids</taxon>
        <taxon>Fabales</taxon>
        <taxon>Fabaceae</taxon>
        <taxon>Papilionoideae</taxon>
        <taxon>50 kb inversion clade</taxon>
        <taxon>NPAAA clade</taxon>
        <taxon>Hologalegina</taxon>
        <taxon>IRL clade</taxon>
        <taxon>Fabeae</taxon>
        <taxon>Vicia</taxon>
    </lineage>
</organism>
<protein>
    <recommendedName>
        <fullName evidence="1">Helitron helicase-like domain-containing protein</fullName>
    </recommendedName>
</protein>
<dbReference type="AlphaFoldDB" id="A0AAV0YRG7"/>
<keyword evidence="3" id="KW-1185">Reference proteome</keyword>
<reference evidence="2 3" key="1">
    <citation type="submission" date="2023-01" db="EMBL/GenBank/DDBJ databases">
        <authorList>
            <person name="Kreplak J."/>
        </authorList>
    </citation>
    <scope>NUCLEOTIDE SEQUENCE [LARGE SCALE GENOMIC DNA]</scope>
</reference>
<proteinExistence type="predicted"/>
<feature type="domain" description="Helitron helicase-like" evidence="1">
    <location>
        <begin position="126"/>
        <end position="171"/>
    </location>
</feature>
<name>A0AAV0YRG7_VICFA</name>
<evidence type="ECO:0000313" key="2">
    <source>
        <dbReference type="EMBL" id="CAI8587142.1"/>
    </source>
</evidence>
<accession>A0AAV0YRG7</accession>
<dbReference type="EMBL" id="OX451736">
    <property type="protein sequence ID" value="CAI8587142.1"/>
    <property type="molecule type" value="Genomic_DNA"/>
</dbReference>
<evidence type="ECO:0000313" key="3">
    <source>
        <dbReference type="Proteomes" id="UP001157006"/>
    </source>
</evidence>
<sequence length="187" mass="21751">MLDEFNTHAKSFRMAADRLKDTLVPDLKLKLIADRSKYGRTYNQPTVSEVAALIVGDVDIGSKRDIIIEKQIGKLKRISEFHPSYLALQYPLLFPFGEDGCRLGVLHRDISVIKKGKQNKVTIREWLAFRIQSRHNEAHTLLRSRRLFQQFLVDGFTMMESQRLNYIRKHSICLSRTKGKHSRGKQR</sequence>
<dbReference type="PANTHER" id="PTHR45786">
    <property type="entry name" value="DNA BINDING PROTEIN-LIKE"/>
    <property type="match status" value="1"/>
</dbReference>
<evidence type="ECO:0000259" key="1">
    <source>
        <dbReference type="Pfam" id="PF14214"/>
    </source>
</evidence>
<dbReference type="InterPro" id="IPR025476">
    <property type="entry name" value="Helitron_helicase-like"/>
</dbReference>
<dbReference type="Proteomes" id="UP001157006">
    <property type="component" value="Chromosome 1L"/>
</dbReference>
<dbReference type="Pfam" id="PF14214">
    <property type="entry name" value="Helitron_like_N"/>
    <property type="match status" value="1"/>
</dbReference>